<comment type="caution">
    <text evidence="1">The sequence shown here is derived from an EMBL/GenBank/DDBJ whole genome shotgun (WGS) entry which is preliminary data.</text>
</comment>
<name>A0A967AYN5_9FLAO</name>
<dbReference type="RefSeq" id="WP_152573433.1">
    <property type="nucleotide sequence ID" value="NZ_VIKU02000001.1"/>
</dbReference>
<dbReference type="EMBL" id="VIKU02000001">
    <property type="protein sequence ID" value="NHF58976.1"/>
    <property type="molecule type" value="Genomic_DNA"/>
</dbReference>
<protein>
    <submittedName>
        <fullName evidence="1">Uncharacterized protein</fullName>
    </submittedName>
</protein>
<dbReference type="Proteomes" id="UP000707206">
    <property type="component" value="Unassembled WGS sequence"/>
</dbReference>
<accession>A0A967AYN5</accession>
<reference evidence="1" key="1">
    <citation type="submission" date="2019-07" db="EMBL/GenBank/DDBJ databases">
        <authorList>
            <person name="De-Chao Zhang Q."/>
        </authorList>
    </citation>
    <scope>NUCLEOTIDE SEQUENCE</scope>
    <source>
        <strain evidence="1">TP-CH-4</strain>
    </source>
</reference>
<evidence type="ECO:0000313" key="1">
    <source>
        <dbReference type="EMBL" id="NHF58976.1"/>
    </source>
</evidence>
<keyword evidence="2" id="KW-1185">Reference proteome</keyword>
<proteinExistence type="predicted"/>
<sequence>MGHKPTYHPSWDIVFEYLDHPNDHRKHSAFYTLVAPLIKHWLLRFGFRLNLEAHARSIFADLYLKERKRREAGKLRREQCTAKATTYYFPVIRNMCMDYQRLLQGKLPASESTDCLEVTAEPSVFESLWGDYKKTILKEMRRCIQDWIELSRFEALKKEYLRQRFLEGLRFLEILKGLEKTEFEAVRKWICRQGKKIADTIAKNMLPAIIDCYQLPISKEIDPKIIEKHLLGSRVQAHI</sequence>
<gene>
    <name evidence="1" type="ORF">FK220_006475</name>
</gene>
<reference evidence="1" key="2">
    <citation type="submission" date="2020-03" db="EMBL/GenBank/DDBJ databases">
        <title>Flavobacteriaceae bacterium strain TP-CH-4, a member of the family Flavobacteriaceae isolated from a deep-sea seamount.</title>
        <authorList>
            <person name="Zhang D.-C."/>
        </authorList>
    </citation>
    <scope>NUCLEOTIDE SEQUENCE</scope>
    <source>
        <strain evidence="1">TP-CH-4</strain>
    </source>
</reference>
<evidence type="ECO:0000313" key="2">
    <source>
        <dbReference type="Proteomes" id="UP000707206"/>
    </source>
</evidence>
<organism evidence="1 2">
    <name type="scientific">Pelagihabitans pacificus</name>
    <dbReference type="NCBI Taxonomy" id="2696054"/>
    <lineage>
        <taxon>Bacteria</taxon>
        <taxon>Pseudomonadati</taxon>
        <taxon>Bacteroidota</taxon>
        <taxon>Flavobacteriia</taxon>
        <taxon>Flavobacteriales</taxon>
        <taxon>Flavobacteriaceae</taxon>
        <taxon>Pelagihabitans</taxon>
    </lineage>
</organism>
<dbReference type="AlphaFoldDB" id="A0A967AYN5"/>